<dbReference type="PROSITE" id="PS50082">
    <property type="entry name" value="WD_REPEATS_2"/>
    <property type="match status" value="2"/>
</dbReference>
<dbReference type="InterPro" id="IPR001680">
    <property type="entry name" value="WD40_rpt"/>
</dbReference>
<keyword evidence="1 3" id="KW-0853">WD repeat</keyword>
<proteinExistence type="predicted"/>
<dbReference type="EMBL" id="CCBN010000013">
    <property type="protein sequence ID" value="CDO56084.1"/>
    <property type="molecule type" value="Genomic_DNA"/>
</dbReference>
<dbReference type="PROSITE" id="PS50294">
    <property type="entry name" value="WD_REPEATS_REGION"/>
    <property type="match status" value="1"/>
</dbReference>
<dbReference type="Pfam" id="PF04192">
    <property type="entry name" value="Utp21"/>
    <property type="match status" value="1"/>
</dbReference>
<evidence type="ECO:0000256" key="1">
    <source>
        <dbReference type="ARBA" id="ARBA00022574"/>
    </source>
</evidence>
<feature type="repeat" description="WD" evidence="3">
    <location>
        <begin position="522"/>
        <end position="563"/>
    </location>
</feature>
<keyword evidence="2" id="KW-0677">Repeat</keyword>
<dbReference type="Pfam" id="PF25171">
    <property type="entry name" value="Beta-prop_WDR36-Utp21_1st"/>
    <property type="match status" value="1"/>
</dbReference>
<feature type="compositionally biased region" description="Basic and acidic residues" evidence="4">
    <location>
        <begin position="795"/>
        <end position="810"/>
    </location>
</feature>
<dbReference type="GO" id="GO:0006364">
    <property type="term" value="P:rRNA processing"/>
    <property type="evidence" value="ECO:0007669"/>
    <property type="project" value="InterPro"/>
</dbReference>
<dbReference type="InterPro" id="IPR015943">
    <property type="entry name" value="WD40/YVTN_repeat-like_dom_sf"/>
</dbReference>
<protein>
    <submittedName>
        <fullName evidence="7">Similar to Saccharomyces cerevisiae YLR409C UTP21 Subunit of U3-containing 90S preribosome and Small Subunit (SSU) processome complexes</fullName>
    </submittedName>
</protein>
<evidence type="ECO:0000259" key="6">
    <source>
        <dbReference type="Pfam" id="PF25171"/>
    </source>
</evidence>
<sequence length="954" mass="105178">MSALEDTQLKKRKIQDSSVPSNGEVAKTAQSSKIFSPFRAIGNVTNATPLSVTSHGQTFVVTTSVGNFFQIYDAASLHLLFVSSPKTPSPITALHTHFHYVFAAWDNTIGIFKRGKLETTITLEEYSTSEGEIMSISLFGEYLCASTSGAVYIYKINPKVPTDGPEFYTTIRIPKSFGNIKTIVHPQTYLNKIVIVADATILLYNIRTGRLLFTSEEFDSPITAIECSPVLDVLGIGTASGEINLYHLRQGRILFTLNAGDRVTTMSFRTDGHPLLGVGTAGGNILFYHLDTKKRVHIIRDAHREAAGGVSAIQFFNGQPIFVTNGGDNYLSEYVFDPTVVYSNTQKDATSVNSAITSPPRLLRSRGGHSLPPTQISFTDEEAHHILSVSRDQSLWSFSLRKDAQNYEFSQNEKRTNSKTGLLKSGIMGSMKDKFPEITDIAYQKNKQGRWDNIITAHKDLEYAHTWDGKRGIVGAYRLPTSDKGIVKTVAISECGNFGFVGSSLGGIAIYNLQSGLLRKKLAGHSQSVTGIAVDNLNKVIITSSLDGLLKFYNFKTGQLLHRIKLGSSATTLKLHTGSDLLAVTLDNLSIIVIDIQTKKIVRELWGHSNRITTFDFSPDGRWIISASLDSTIRTWDLPTGGCIDVVRVDNLVTCLRMSPNGDWLATTHVNGVGISLWTNRSQFKKVSTRVITEEEEAEGISKIEMPNAGGEGGANIIEGALDNDEEEETEEGVLSSSMTYKTMERLSDDLITLSLVPRSKFNTLTHLDVIKLRNKAKEAPKKPEKAPFFLSVGNDEKKSHTDTRDDETNGLKPKVGISLSSESDFTRLLRLYTSEPTNEKAIDFIKLLKSLSPSSTDLEIRSLSTFPPLTEFISFIDILTNTLNRNADFELVQAWMAMLLRVHGDVILELATSQVPALGEALTNWEDAQSREAGRLDKLARYCSGVLDFLRTA</sequence>
<dbReference type="Proteomes" id="UP000242525">
    <property type="component" value="Unassembled WGS sequence"/>
</dbReference>
<comment type="caution">
    <text evidence="7">The sequence shown here is derived from an EMBL/GenBank/DDBJ whole genome shotgun (WGS) entry which is preliminary data.</text>
</comment>
<evidence type="ECO:0000313" key="7">
    <source>
        <dbReference type="EMBL" id="CDO56084.1"/>
    </source>
</evidence>
<dbReference type="Pfam" id="PF25168">
    <property type="entry name" value="Beta-prop_WDR36-Utp21_2nd"/>
    <property type="match status" value="1"/>
</dbReference>
<evidence type="ECO:0000256" key="4">
    <source>
        <dbReference type="SAM" id="MobiDB-lite"/>
    </source>
</evidence>
<dbReference type="PANTHER" id="PTHR22840">
    <property type="entry name" value="WD REPEAT-CONTAINING PROTEIN 36"/>
    <property type="match status" value="1"/>
</dbReference>
<dbReference type="Gene3D" id="2.130.10.10">
    <property type="entry name" value="YVTN repeat-like/Quinoprotein amine dehydrogenase"/>
    <property type="match status" value="2"/>
</dbReference>
<dbReference type="InterPro" id="IPR007319">
    <property type="entry name" value="WDR36/Utp21_C"/>
</dbReference>
<dbReference type="SUPFAM" id="SSF50998">
    <property type="entry name" value="Quinoprotein alcohol dehydrogenase-like"/>
    <property type="match status" value="1"/>
</dbReference>
<dbReference type="InterPro" id="IPR059157">
    <property type="entry name" value="WDR36-Utp21_N"/>
</dbReference>
<dbReference type="PROSITE" id="PS00678">
    <property type="entry name" value="WD_REPEATS_1"/>
    <property type="match status" value="1"/>
</dbReference>
<dbReference type="InterPro" id="IPR036322">
    <property type="entry name" value="WD40_repeat_dom_sf"/>
</dbReference>
<feature type="region of interest" description="Disordered" evidence="4">
    <location>
        <begin position="352"/>
        <end position="374"/>
    </location>
</feature>
<dbReference type="InterPro" id="IPR019775">
    <property type="entry name" value="WD40_repeat_CS"/>
</dbReference>
<evidence type="ECO:0000256" key="3">
    <source>
        <dbReference type="PROSITE-ProRule" id="PRU00221"/>
    </source>
</evidence>
<dbReference type="AlphaFoldDB" id="A0A0J9XEX1"/>
<dbReference type="InterPro" id="IPR011047">
    <property type="entry name" value="Quinoprotein_ADH-like_sf"/>
</dbReference>
<reference evidence="7" key="1">
    <citation type="submission" date="2014-03" db="EMBL/GenBank/DDBJ databases">
        <authorList>
            <person name="Casaregola S."/>
        </authorList>
    </citation>
    <scope>NUCLEOTIDE SEQUENCE [LARGE SCALE GENOMIC DNA]</scope>
    <source>
        <strain evidence="7">CLIB 918</strain>
    </source>
</reference>
<name>A0A0J9XEX1_GEOCN</name>
<dbReference type="STRING" id="1173061.A0A0J9XEX1"/>
<feature type="repeat" description="WD" evidence="3">
    <location>
        <begin position="605"/>
        <end position="646"/>
    </location>
</feature>
<feature type="region of interest" description="Disordered" evidence="4">
    <location>
        <begin position="794"/>
        <end position="814"/>
    </location>
</feature>
<dbReference type="OrthoDB" id="10250769at2759"/>
<feature type="domain" description="WDR36/Utp21 N-terminal" evidence="6">
    <location>
        <begin position="61"/>
        <end position="337"/>
    </location>
</feature>
<accession>A0A0J9XEX1</accession>
<feature type="domain" description="WDR36/Utp21 C-terminal" evidence="5">
    <location>
        <begin position="746"/>
        <end position="952"/>
    </location>
</feature>
<keyword evidence="8" id="KW-1185">Reference proteome</keyword>
<dbReference type="GO" id="GO:0032040">
    <property type="term" value="C:small-subunit processome"/>
    <property type="evidence" value="ECO:0007669"/>
    <property type="project" value="InterPro"/>
</dbReference>
<evidence type="ECO:0000256" key="2">
    <source>
        <dbReference type="ARBA" id="ARBA00022737"/>
    </source>
</evidence>
<dbReference type="SUPFAM" id="SSF50978">
    <property type="entry name" value="WD40 repeat-like"/>
    <property type="match status" value="1"/>
</dbReference>
<evidence type="ECO:0000259" key="5">
    <source>
        <dbReference type="Pfam" id="PF04192"/>
    </source>
</evidence>
<evidence type="ECO:0000313" key="8">
    <source>
        <dbReference type="Proteomes" id="UP000242525"/>
    </source>
</evidence>
<gene>
    <name evidence="7" type="ORF">BN980_GECA13s02749g</name>
</gene>
<feature type="region of interest" description="Disordered" evidence="4">
    <location>
        <begin position="1"/>
        <end position="25"/>
    </location>
</feature>
<organism evidence="7 8">
    <name type="scientific">Geotrichum candidum</name>
    <name type="common">Oospora lactis</name>
    <name type="synonym">Dipodascus geotrichum</name>
    <dbReference type="NCBI Taxonomy" id="1173061"/>
    <lineage>
        <taxon>Eukaryota</taxon>
        <taxon>Fungi</taxon>
        <taxon>Dikarya</taxon>
        <taxon>Ascomycota</taxon>
        <taxon>Saccharomycotina</taxon>
        <taxon>Dipodascomycetes</taxon>
        <taxon>Dipodascales</taxon>
        <taxon>Dipodascaceae</taxon>
        <taxon>Geotrichum</taxon>
    </lineage>
</organism>
<dbReference type="GO" id="GO:0034388">
    <property type="term" value="C:Pwp2p-containing subcomplex of 90S preribosome"/>
    <property type="evidence" value="ECO:0007669"/>
    <property type="project" value="TreeGrafter"/>
</dbReference>
<dbReference type="PANTHER" id="PTHR22840:SF12">
    <property type="entry name" value="WD REPEAT-CONTAINING PROTEIN 36"/>
    <property type="match status" value="1"/>
</dbReference>
<dbReference type="SMART" id="SM00320">
    <property type="entry name" value="WD40"/>
    <property type="match status" value="9"/>
</dbReference>